<sequence>MALLLYGGNTLSVSIIEGTWLSAYCATVLYIGLCSQVRFADVTPVGRLLRRFPVSGLVVQRVYDRVDVGVSFESESAVQQRLDLLCSLPSRGLVY</sequence>
<dbReference type="Proteomes" id="UP001221142">
    <property type="component" value="Unassembled WGS sequence"/>
</dbReference>
<name>A0AAD7FEW8_9AGAR</name>
<proteinExistence type="predicted"/>
<dbReference type="AlphaFoldDB" id="A0AAD7FEW8"/>
<protein>
    <submittedName>
        <fullName evidence="1">Uncharacterized protein</fullName>
    </submittedName>
</protein>
<gene>
    <name evidence="1" type="ORF">FB45DRAFT_1063884</name>
</gene>
<dbReference type="EMBL" id="JARKIF010000022">
    <property type="protein sequence ID" value="KAJ7616408.1"/>
    <property type="molecule type" value="Genomic_DNA"/>
</dbReference>
<keyword evidence="2" id="KW-1185">Reference proteome</keyword>
<accession>A0AAD7FEW8</accession>
<organism evidence="1 2">
    <name type="scientific">Roridomyces roridus</name>
    <dbReference type="NCBI Taxonomy" id="1738132"/>
    <lineage>
        <taxon>Eukaryota</taxon>
        <taxon>Fungi</taxon>
        <taxon>Dikarya</taxon>
        <taxon>Basidiomycota</taxon>
        <taxon>Agaricomycotina</taxon>
        <taxon>Agaricomycetes</taxon>
        <taxon>Agaricomycetidae</taxon>
        <taxon>Agaricales</taxon>
        <taxon>Marasmiineae</taxon>
        <taxon>Mycenaceae</taxon>
        <taxon>Roridomyces</taxon>
    </lineage>
</organism>
<comment type="caution">
    <text evidence="1">The sequence shown here is derived from an EMBL/GenBank/DDBJ whole genome shotgun (WGS) entry which is preliminary data.</text>
</comment>
<reference evidence="1" key="1">
    <citation type="submission" date="2023-03" db="EMBL/GenBank/DDBJ databases">
        <title>Massive genome expansion in bonnet fungi (Mycena s.s.) driven by repeated elements and novel gene families across ecological guilds.</title>
        <authorList>
            <consortium name="Lawrence Berkeley National Laboratory"/>
            <person name="Harder C.B."/>
            <person name="Miyauchi S."/>
            <person name="Viragh M."/>
            <person name="Kuo A."/>
            <person name="Thoen E."/>
            <person name="Andreopoulos B."/>
            <person name="Lu D."/>
            <person name="Skrede I."/>
            <person name="Drula E."/>
            <person name="Henrissat B."/>
            <person name="Morin E."/>
            <person name="Kohler A."/>
            <person name="Barry K."/>
            <person name="LaButti K."/>
            <person name="Morin E."/>
            <person name="Salamov A."/>
            <person name="Lipzen A."/>
            <person name="Mereny Z."/>
            <person name="Hegedus B."/>
            <person name="Baldrian P."/>
            <person name="Stursova M."/>
            <person name="Weitz H."/>
            <person name="Taylor A."/>
            <person name="Grigoriev I.V."/>
            <person name="Nagy L.G."/>
            <person name="Martin F."/>
            <person name="Kauserud H."/>
        </authorList>
    </citation>
    <scope>NUCLEOTIDE SEQUENCE</scope>
    <source>
        <strain evidence="1">9284</strain>
    </source>
</reference>
<evidence type="ECO:0000313" key="2">
    <source>
        <dbReference type="Proteomes" id="UP001221142"/>
    </source>
</evidence>
<evidence type="ECO:0000313" key="1">
    <source>
        <dbReference type="EMBL" id="KAJ7616408.1"/>
    </source>
</evidence>